<dbReference type="InterPro" id="IPR058240">
    <property type="entry name" value="rSAM_sf"/>
</dbReference>
<dbReference type="InterPro" id="IPR032432">
    <property type="entry name" value="Radical_SAM_C"/>
</dbReference>
<reference evidence="8 9" key="1">
    <citation type="submission" date="2018-10" db="EMBL/GenBank/DDBJ databases">
        <title>Genomic Encyclopedia of Type Strains, Phase IV (KMG-IV): sequencing the most valuable type-strain genomes for metagenomic binning, comparative biology and taxonomic classification.</title>
        <authorList>
            <person name="Goeker M."/>
        </authorList>
    </citation>
    <scope>NUCLEOTIDE SEQUENCE [LARGE SCALE GENOMIC DNA]</scope>
    <source>
        <strain evidence="8 9">DSM 15521</strain>
    </source>
</reference>
<keyword evidence="6" id="KW-0411">Iron-sulfur</keyword>
<dbReference type="SFLD" id="SFLDG01091">
    <property type="entry name" value="uncharacterized_CHP01210-like"/>
    <property type="match status" value="1"/>
</dbReference>
<dbReference type="RefSeq" id="WP_121171498.1">
    <property type="nucleotide sequence ID" value="NZ_RBIE01000003.1"/>
</dbReference>
<dbReference type="PANTHER" id="PTHR11135:SF1">
    <property type="entry name" value="PROTEIN YHCC"/>
    <property type="match status" value="1"/>
</dbReference>
<dbReference type="Pfam" id="PF16199">
    <property type="entry name" value="Radical_SAM_C"/>
    <property type="match status" value="1"/>
</dbReference>
<feature type="domain" description="Radical SAM core" evidence="7">
    <location>
        <begin position="14"/>
        <end position="254"/>
    </location>
</feature>
<dbReference type="Pfam" id="PF04055">
    <property type="entry name" value="Radical_SAM"/>
    <property type="match status" value="1"/>
</dbReference>
<accession>A0A420W676</accession>
<dbReference type="Gene3D" id="3.80.30.20">
    <property type="entry name" value="tm_1862 like domain"/>
    <property type="match status" value="1"/>
</dbReference>
<dbReference type="GO" id="GO:0003824">
    <property type="term" value="F:catalytic activity"/>
    <property type="evidence" value="ECO:0007669"/>
    <property type="project" value="InterPro"/>
</dbReference>
<evidence type="ECO:0000256" key="6">
    <source>
        <dbReference type="ARBA" id="ARBA00023014"/>
    </source>
</evidence>
<dbReference type="GO" id="GO:0046872">
    <property type="term" value="F:metal ion binding"/>
    <property type="evidence" value="ECO:0007669"/>
    <property type="project" value="UniProtKB-KW"/>
</dbReference>
<dbReference type="Proteomes" id="UP000280881">
    <property type="component" value="Unassembled WGS sequence"/>
</dbReference>
<keyword evidence="9" id="KW-1185">Reference proteome</keyword>
<dbReference type="SUPFAM" id="SSF102114">
    <property type="entry name" value="Radical SAM enzymes"/>
    <property type="match status" value="1"/>
</dbReference>
<evidence type="ECO:0000256" key="5">
    <source>
        <dbReference type="ARBA" id="ARBA00023004"/>
    </source>
</evidence>
<keyword evidence="2" id="KW-0004">4Fe-4S</keyword>
<organism evidence="8 9">
    <name type="scientific">Thermovibrio guaymasensis</name>
    <dbReference type="NCBI Taxonomy" id="240167"/>
    <lineage>
        <taxon>Bacteria</taxon>
        <taxon>Pseudomonadati</taxon>
        <taxon>Aquificota</taxon>
        <taxon>Aquificia</taxon>
        <taxon>Desulfurobacteriales</taxon>
        <taxon>Desulfurobacteriaceae</taxon>
        <taxon>Thermovibrio</taxon>
    </lineage>
</organism>
<dbReference type="CDD" id="cd01335">
    <property type="entry name" value="Radical_SAM"/>
    <property type="match status" value="1"/>
</dbReference>
<dbReference type="InterPro" id="IPR007197">
    <property type="entry name" value="rSAM"/>
</dbReference>
<dbReference type="SFLD" id="SFLDG01086">
    <property type="entry name" value="elongater_protein-like"/>
    <property type="match status" value="1"/>
</dbReference>
<name>A0A420W676_9BACT</name>
<evidence type="ECO:0000256" key="2">
    <source>
        <dbReference type="ARBA" id="ARBA00022485"/>
    </source>
</evidence>
<dbReference type="EMBL" id="RBIE01000003">
    <property type="protein sequence ID" value="RKQ60604.1"/>
    <property type="molecule type" value="Genomic_DNA"/>
</dbReference>
<proteinExistence type="predicted"/>
<comment type="caution">
    <text evidence="8">The sequence shown here is derived from an EMBL/GenBank/DDBJ whole genome shotgun (WGS) entry which is preliminary data.</text>
</comment>
<dbReference type="AlphaFoldDB" id="A0A420W676"/>
<keyword evidence="3" id="KW-0949">S-adenosyl-L-methionine</keyword>
<dbReference type="SFLD" id="SFLDS00029">
    <property type="entry name" value="Radical_SAM"/>
    <property type="match status" value="1"/>
</dbReference>
<comment type="cofactor">
    <cofactor evidence="1">
        <name>[4Fe-4S] cluster</name>
        <dbReference type="ChEBI" id="CHEBI:49883"/>
    </cofactor>
</comment>
<protein>
    <recommendedName>
        <fullName evidence="7">Radical SAM core domain-containing protein</fullName>
    </recommendedName>
</protein>
<dbReference type="InterPro" id="IPR039661">
    <property type="entry name" value="ELP3"/>
</dbReference>
<keyword evidence="5" id="KW-0408">Iron</keyword>
<evidence type="ECO:0000256" key="4">
    <source>
        <dbReference type="ARBA" id="ARBA00022723"/>
    </source>
</evidence>
<dbReference type="SMART" id="SM00729">
    <property type="entry name" value="Elp3"/>
    <property type="match status" value="1"/>
</dbReference>
<evidence type="ECO:0000313" key="8">
    <source>
        <dbReference type="EMBL" id="RKQ60604.1"/>
    </source>
</evidence>
<dbReference type="GO" id="GO:0051539">
    <property type="term" value="F:4 iron, 4 sulfur cluster binding"/>
    <property type="evidence" value="ECO:0007669"/>
    <property type="project" value="UniProtKB-KW"/>
</dbReference>
<evidence type="ECO:0000256" key="3">
    <source>
        <dbReference type="ARBA" id="ARBA00022691"/>
    </source>
</evidence>
<evidence type="ECO:0000259" key="7">
    <source>
        <dbReference type="PROSITE" id="PS51918"/>
    </source>
</evidence>
<keyword evidence="4" id="KW-0479">Metal-binding</keyword>
<dbReference type="NCBIfam" id="TIGR01212">
    <property type="entry name" value="TIGR01212 family radical SAM protein"/>
    <property type="match status" value="1"/>
</dbReference>
<dbReference type="PANTHER" id="PTHR11135">
    <property type="entry name" value="HISTONE ACETYLTRANSFERASE-RELATED"/>
    <property type="match status" value="1"/>
</dbReference>
<dbReference type="PROSITE" id="PS51918">
    <property type="entry name" value="RADICAL_SAM"/>
    <property type="match status" value="1"/>
</dbReference>
<dbReference type="InterPro" id="IPR005911">
    <property type="entry name" value="YhcC-like"/>
</dbReference>
<evidence type="ECO:0000313" key="9">
    <source>
        <dbReference type="Proteomes" id="UP000280881"/>
    </source>
</evidence>
<dbReference type="InterPro" id="IPR006638">
    <property type="entry name" value="Elp3/MiaA/NifB-like_rSAM"/>
</dbReference>
<sequence>MERYYSYSKYLKETFGEKVFRITVDAGFTCPNRDGTKGKGGCIYCYSGSEYRPEKRALSVREQIREGMERVGRRYGAKKFLVYFQAYTNTYAPVNVLKELYDTVREFKEVVGFIVGTRPDCVPDEVLQLLSSYTDKYLVWLELGLESSHFKSLRFMNRGHGVSDFVDAVLRVRNYPEIKLCVHTILGLLTEDYKDMMETADFIASLRLDGVKIHPLHVIEGTELARIYKEKPFKLLELEEYVKLVVDFIERLPESTVIQRMTGEAPPDILIGPSWCTQREKHRVIEEIRREFEWRDTYQGAKCRFKGEVCRGR</sequence>
<evidence type="ECO:0000256" key="1">
    <source>
        <dbReference type="ARBA" id="ARBA00001966"/>
    </source>
</evidence>
<dbReference type="InterPro" id="IPR023404">
    <property type="entry name" value="rSAM_horseshoe"/>
</dbReference>
<dbReference type="OrthoDB" id="9801689at2"/>
<gene>
    <name evidence="8" type="ORF">C7457_1426</name>
</gene>